<dbReference type="OrthoDB" id="408631at2759"/>
<gene>
    <name evidence="5" type="ORF">GSI_03215</name>
</gene>
<evidence type="ECO:0000313" key="6">
    <source>
        <dbReference type="Proteomes" id="UP000230002"/>
    </source>
</evidence>
<sequence length="576" mass="62202">MAPLLHLFFALLVSTLTSVDPALGSSTGRPDLPYNAVILDNATIIGKANGTVVQYLGIPFAQPPVGQLRLHLPRAVAPYNGTINATNFGNQCIQQTGPPLNLPNSLPSAALQYIAVTGAVPQNVPQNEDCLNLNVIVPATVAAGSRLPVVVWIYGGGFVSGSNAESEFASRLHKIIADIPPRLPGENVVARSIELGHPVIFVSPNYRVNGFGFLPGKKMKDAGLTNIGLHDQREALRWIQKYISAFGGDPAKVMIWGQSAGAMSSALHMLHNNGDPDGLFRAAFMESGSPLPTSYVDNPLCQATFDDFVVNTGCSGSNEPITCLRNVHTDVFVQAVNKAPALSDSKQVDLPWLPRADGDFVEFPPEQQLLAGKIANIPFVAGNVLDEGTLFSFPTLNVTTDEEFLGYVAGSWFPDAPRSSIRELLKFYPSNVSAGSPFGTGNSFAYTPQYKRMAALQGDLLFVAPRRLLTQKLAGKQAVYAFLSNQHRVDGLGAPHSTDLQDVFGAPGGHLQDYLIRFAATLDPNGDGAFEWPRYTDVAPRLLTLNDAEPKLEITRDDYRKEAMGYLTRLSLAYPW</sequence>
<evidence type="ECO:0000256" key="3">
    <source>
        <dbReference type="RuleBase" id="RU361235"/>
    </source>
</evidence>
<dbReference type="InterPro" id="IPR019826">
    <property type="entry name" value="Carboxylesterase_B_AS"/>
</dbReference>
<dbReference type="STRING" id="1077348.A0A2G8SL05"/>
<evidence type="ECO:0000259" key="4">
    <source>
        <dbReference type="Pfam" id="PF00135"/>
    </source>
</evidence>
<comment type="caution">
    <text evidence="5">The sequence shown here is derived from an EMBL/GenBank/DDBJ whole genome shotgun (WGS) entry which is preliminary data.</text>
</comment>
<proteinExistence type="inferred from homology"/>
<name>A0A2G8SL05_9APHY</name>
<dbReference type="InterPro" id="IPR050309">
    <property type="entry name" value="Type-B_Carboxylest/Lipase"/>
</dbReference>
<dbReference type="PROSITE" id="PS00122">
    <property type="entry name" value="CARBOXYLESTERASE_B_1"/>
    <property type="match status" value="1"/>
</dbReference>
<dbReference type="AlphaFoldDB" id="A0A2G8SL05"/>
<dbReference type="InterPro" id="IPR002018">
    <property type="entry name" value="CarbesteraseB"/>
</dbReference>
<dbReference type="InterPro" id="IPR029058">
    <property type="entry name" value="AB_hydrolase_fold"/>
</dbReference>
<dbReference type="Proteomes" id="UP000230002">
    <property type="component" value="Unassembled WGS sequence"/>
</dbReference>
<organism evidence="5 6">
    <name type="scientific">Ganoderma sinense ZZ0214-1</name>
    <dbReference type="NCBI Taxonomy" id="1077348"/>
    <lineage>
        <taxon>Eukaryota</taxon>
        <taxon>Fungi</taxon>
        <taxon>Dikarya</taxon>
        <taxon>Basidiomycota</taxon>
        <taxon>Agaricomycotina</taxon>
        <taxon>Agaricomycetes</taxon>
        <taxon>Polyporales</taxon>
        <taxon>Polyporaceae</taxon>
        <taxon>Ganoderma</taxon>
    </lineage>
</organism>
<dbReference type="Gene3D" id="3.40.50.1820">
    <property type="entry name" value="alpha/beta hydrolase"/>
    <property type="match status" value="1"/>
</dbReference>
<keyword evidence="3" id="KW-0732">Signal</keyword>
<feature type="domain" description="Carboxylesterase type B" evidence="4">
    <location>
        <begin position="42"/>
        <end position="549"/>
    </location>
</feature>
<keyword evidence="2 3" id="KW-0378">Hydrolase</keyword>
<dbReference type="GO" id="GO:0016787">
    <property type="term" value="F:hydrolase activity"/>
    <property type="evidence" value="ECO:0007669"/>
    <property type="project" value="UniProtKB-KW"/>
</dbReference>
<accession>A0A2G8SL05</accession>
<dbReference type="EC" id="3.1.1.-" evidence="3"/>
<keyword evidence="6" id="KW-1185">Reference proteome</keyword>
<dbReference type="SUPFAM" id="SSF53474">
    <property type="entry name" value="alpha/beta-Hydrolases"/>
    <property type="match status" value="1"/>
</dbReference>
<feature type="chain" id="PRO_5013431300" description="Carboxylic ester hydrolase" evidence="3">
    <location>
        <begin position="25"/>
        <end position="576"/>
    </location>
</feature>
<comment type="similarity">
    <text evidence="1 3">Belongs to the type-B carboxylesterase/lipase family.</text>
</comment>
<dbReference type="PANTHER" id="PTHR11559">
    <property type="entry name" value="CARBOXYLESTERASE"/>
    <property type="match status" value="1"/>
</dbReference>
<evidence type="ECO:0000256" key="2">
    <source>
        <dbReference type="ARBA" id="ARBA00022801"/>
    </source>
</evidence>
<evidence type="ECO:0000313" key="5">
    <source>
        <dbReference type="EMBL" id="PIL34439.1"/>
    </source>
</evidence>
<reference evidence="5 6" key="1">
    <citation type="journal article" date="2015" name="Sci. Rep.">
        <title>Chromosome-level genome map provides insights into diverse defense mechanisms in the medicinal fungus Ganoderma sinense.</title>
        <authorList>
            <person name="Zhu Y."/>
            <person name="Xu J."/>
            <person name="Sun C."/>
            <person name="Zhou S."/>
            <person name="Xu H."/>
            <person name="Nelson D.R."/>
            <person name="Qian J."/>
            <person name="Song J."/>
            <person name="Luo H."/>
            <person name="Xiang L."/>
            <person name="Li Y."/>
            <person name="Xu Z."/>
            <person name="Ji A."/>
            <person name="Wang L."/>
            <person name="Lu S."/>
            <person name="Hayward A."/>
            <person name="Sun W."/>
            <person name="Li X."/>
            <person name="Schwartz D.C."/>
            <person name="Wang Y."/>
            <person name="Chen S."/>
        </authorList>
    </citation>
    <scope>NUCLEOTIDE SEQUENCE [LARGE SCALE GENOMIC DNA]</scope>
    <source>
        <strain evidence="5 6">ZZ0214-1</strain>
    </source>
</reference>
<dbReference type="EMBL" id="AYKW01000005">
    <property type="protein sequence ID" value="PIL34439.1"/>
    <property type="molecule type" value="Genomic_DNA"/>
</dbReference>
<feature type="signal peptide" evidence="3">
    <location>
        <begin position="1"/>
        <end position="24"/>
    </location>
</feature>
<dbReference type="Pfam" id="PF00135">
    <property type="entry name" value="COesterase"/>
    <property type="match status" value="1"/>
</dbReference>
<protein>
    <recommendedName>
        <fullName evidence="3">Carboxylic ester hydrolase</fullName>
        <ecNumber evidence="3">3.1.1.-</ecNumber>
    </recommendedName>
</protein>
<evidence type="ECO:0000256" key="1">
    <source>
        <dbReference type="ARBA" id="ARBA00005964"/>
    </source>
</evidence>